<dbReference type="InterPro" id="IPR012902">
    <property type="entry name" value="N_methyl_site"/>
</dbReference>
<evidence type="ECO:0000313" key="4">
    <source>
        <dbReference type="Proteomes" id="UP000325286"/>
    </source>
</evidence>
<dbReference type="NCBIfam" id="TIGR02532">
    <property type="entry name" value="IV_pilin_GFxxxE"/>
    <property type="match status" value="1"/>
</dbReference>
<dbReference type="SUPFAM" id="SSF54523">
    <property type="entry name" value="Pili subunits"/>
    <property type="match status" value="1"/>
</dbReference>
<dbReference type="PROSITE" id="PS00409">
    <property type="entry name" value="PROKAR_NTER_METHYL"/>
    <property type="match status" value="1"/>
</dbReference>
<reference evidence="3 4" key="1">
    <citation type="submission" date="2019-08" db="EMBL/GenBank/DDBJ databases">
        <title>Deep-cultivation of Planctomycetes and their phenomic and genomic characterization uncovers novel biology.</title>
        <authorList>
            <person name="Wiegand S."/>
            <person name="Jogler M."/>
            <person name="Boedeker C."/>
            <person name="Pinto D."/>
            <person name="Vollmers J."/>
            <person name="Rivas-Marin E."/>
            <person name="Kohn T."/>
            <person name="Peeters S.H."/>
            <person name="Heuer A."/>
            <person name="Rast P."/>
            <person name="Oberbeckmann S."/>
            <person name="Bunk B."/>
            <person name="Jeske O."/>
            <person name="Meyerdierks A."/>
            <person name="Storesund J.E."/>
            <person name="Kallscheuer N."/>
            <person name="Luecker S."/>
            <person name="Lage O.M."/>
            <person name="Pohl T."/>
            <person name="Merkel B.J."/>
            <person name="Hornburger P."/>
            <person name="Mueller R.-W."/>
            <person name="Bruemmer F."/>
            <person name="Labrenz M."/>
            <person name="Spormann A.M."/>
            <person name="Op den Camp H."/>
            <person name="Overmann J."/>
            <person name="Amann R."/>
            <person name="Jetten M.S.M."/>
            <person name="Mascher T."/>
            <person name="Medema M.H."/>
            <person name="Devos D.P."/>
            <person name="Kaster A.-K."/>
            <person name="Ovreas L."/>
            <person name="Rohde M."/>
            <person name="Galperin M.Y."/>
            <person name="Jogler C."/>
        </authorList>
    </citation>
    <scope>NUCLEOTIDE SEQUENCE [LARGE SCALE GENOMIC DNA]</scope>
    <source>
        <strain evidence="3 4">UC8</strain>
    </source>
</reference>
<keyword evidence="1" id="KW-0812">Transmembrane</keyword>
<feature type="domain" description="DUF1559" evidence="2">
    <location>
        <begin position="55"/>
        <end position="335"/>
    </location>
</feature>
<dbReference type="AlphaFoldDB" id="A0A5B9QGL3"/>
<evidence type="ECO:0000256" key="1">
    <source>
        <dbReference type="SAM" id="Phobius"/>
    </source>
</evidence>
<dbReference type="Pfam" id="PF07963">
    <property type="entry name" value="N_methyl"/>
    <property type="match status" value="1"/>
</dbReference>
<dbReference type="EMBL" id="CP042914">
    <property type="protein sequence ID" value="QEG38217.1"/>
    <property type="molecule type" value="Genomic_DNA"/>
</dbReference>
<dbReference type="InterPro" id="IPR045584">
    <property type="entry name" value="Pilin-like"/>
</dbReference>
<dbReference type="InterPro" id="IPR011453">
    <property type="entry name" value="DUF1559"/>
</dbReference>
<dbReference type="Pfam" id="PF07596">
    <property type="entry name" value="SBP_bac_10"/>
    <property type="match status" value="1"/>
</dbReference>
<dbReference type="OrthoDB" id="289947at2"/>
<keyword evidence="4" id="KW-1185">Reference proteome</keyword>
<evidence type="ECO:0000313" key="3">
    <source>
        <dbReference type="EMBL" id="QEG38217.1"/>
    </source>
</evidence>
<dbReference type="InterPro" id="IPR027558">
    <property type="entry name" value="Pre_pil_HX9DG_C"/>
</dbReference>
<dbReference type="Proteomes" id="UP000325286">
    <property type="component" value="Chromosome"/>
</dbReference>
<dbReference type="PANTHER" id="PTHR30093:SF2">
    <property type="entry name" value="TYPE II SECRETION SYSTEM PROTEIN H"/>
    <property type="match status" value="1"/>
</dbReference>
<dbReference type="KEGG" id="rul:UC8_01710"/>
<dbReference type="Gene3D" id="3.30.700.10">
    <property type="entry name" value="Glycoprotein, Type 4 Pilin"/>
    <property type="match status" value="1"/>
</dbReference>
<keyword evidence="1" id="KW-0472">Membrane</keyword>
<proteinExistence type="predicted"/>
<dbReference type="NCBIfam" id="TIGR04294">
    <property type="entry name" value="pre_pil_HX9DG"/>
    <property type="match status" value="1"/>
</dbReference>
<evidence type="ECO:0000259" key="2">
    <source>
        <dbReference type="Pfam" id="PF07596"/>
    </source>
</evidence>
<organism evidence="3 4">
    <name type="scientific">Roseimaritima ulvae</name>
    <dbReference type="NCBI Taxonomy" id="980254"/>
    <lineage>
        <taxon>Bacteria</taxon>
        <taxon>Pseudomonadati</taxon>
        <taxon>Planctomycetota</taxon>
        <taxon>Planctomycetia</taxon>
        <taxon>Pirellulales</taxon>
        <taxon>Pirellulaceae</taxon>
        <taxon>Roseimaritima</taxon>
    </lineage>
</organism>
<gene>
    <name evidence="3" type="primary">pulG_2</name>
    <name evidence="3" type="ORF">UC8_01710</name>
</gene>
<dbReference type="PANTHER" id="PTHR30093">
    <property type="entry name" value="GENERAL SECRETION PATHWAY PROTEIN G"/>
    <property type="match status" value="1"/>
</dbReference>
<accession>A0A5B9QGL3</accession>
<sequence>MTHTHPSSSRSQNLFSSPLCLPSRKPQRRGFTLVELLVVIAIIGVLVGLLLPAVQAVREAARRMQCSNNLKQIGLSLHNYESSFGVFPAQSSGPAPGAEFAARRGSWFTAVLPFYEQDGLFQSFDPSKHWHDPENSQAVLTQVPTLVCPSAPQREGFEWTVLVNYASPTAPYSLTPRDFYPGAVTDYANIGGVGTQLNVVLPPQFQLGDPRNCGVLKSTAVRLAEITDGLSNTALVIECAGRPNLYQNGRLVPDGAAKTWSGSSSVTRPFPTGGVWASHNKGFVVDGAQSDGNTLLRPGPCAVNCSNDNEVYAFHPGGGMMLLSDGSVRFLAETLPIEQLTALVSRNGGEVVAAP</sequence>
<name>A0A5B9QGL3_9BACT</name>
<protein>
    <submittedName>
        <fullName evidence="3">Type II secretion system protein G</fullName>
    </submittedName>
</protein>
<keyword evidence="1" id="KW-1133">Transmembrane helix</keyword>
<feature type="transmembrane region" description="Helical" evidence="1">
    <location>
        <begin position="33"/>
        <end position="54"/>
    </location>
</feature>
<dbReference type="RefSeq" id="WP_084426780.1">
    <property type="nucleotide sequence ID" value="NZ_CP042914.1"/>
</dbReference>